<dbReference type="InterPro" id="IPR050228">
    <property type="entry name" value="Carboxylesterase_BioH"/>
</dbReference>
<dbReference type="eggNOG" id="COG1073">
    <property type="taxonomic scope" value="Bacteria"/>
</dbReference>
<dbReference type="GO" id="GO:0016787">
    <property type="term" value="F:hydrolase activity"/>
    <property type="evidence" value="ECO:0007669"/>
    <property type="project" value="UniProtKB-KW"/>
</dbReference>
<keyword evidence="3" id="KW-0378">Hydrolase</keyword>
<proteinExistence type="predicted"/>
<dbReference type="STRING" id="326427.Cagg_0644"/>
<keyword evidence="1" id="KW-1133">Transmembrane helix</keyword>
<dbReference type="PANTHER" id="PTHR43194">
    <property type="entry name" value="HYDROLASE ALPHA/BETA FOLD FAMILY"/>
    <property type="match status" value="1"/>
</dbReference>
<dbReference type="InterPro" id="IPR029058">
    <property type="entry name" value="AB_hydrolase_fold"/>
</dbReference>
<dbReference type="OrthoDB" id="8444301at2"/>
<dbReference type="Pfam" id="PF12697">
    <property type="entry name" value="Abhydrolase_6"/>
    <property type="match status" value="1"/>
</dbReference>
<sequence>MRLLTTLFRLITLLNALATLSGLRGLTWSERLAVPLTILSWHQPAAGWQAHLLLILPALVGQLILATARRRDLDPRRRLHPGRYPDRVITRLDLPARHGPVPALHIVPRGGATTAILVTHGSGCDKTFYAWRLVDALIERGMAVVLIDLDGHGESPRPQAYPQMVESVADPLRWLQQRYERIGAIGMSLGGAVLARAVADGTPVDALALWEVPPRLRLNSREYRQVQIREALAIIQPRLLHLFTDGAIDHVIRAWQTSGIRATIGTWDLFDALNLPDSLHILGRHHTPLLLVYAGRDAVVPPAAAAEVAALTADWAEYHYLPFASHISLPIDLACINLTTDWLQQRLSRLTNAANSPDYRLTRG</sequence>
<dbReference type="KEGG" id="cag:Cagg_0644"/>
<reference evidence="3" key="1">
    <citation type="submission" date="2008-12" db="EMBL/GenBank/DDBJ databases">
        <title>Complete sequence of Chloroflexus aggregans DSM 9485.</title>
        <authorList>
            <consortium name="US DOE Joint Genome Institute"/>
            <person name="Lucas S."/>
            <person name="Copeland A."/>
            <person name="Lapidus A."/>
            <person name="Glavina del Rio T."/>
            <person name="Dalin E."/>
            <person name="Tice H."/>
            <person name="Pitluck S."/>
            <person name="Foster B."/>
            <person name="Larimer F."/>
            <person name="Land M."/>
            <person name="Hauser L."/>
            <person name="Kyrpides N."/>
            <person name="Mikhailova N."/>
            <person name="Bryant D."/>
            <person name="Richardson P."/>
        </authorList>
    </citation>
    <scope>NUCLEOTIDE SEQUENCE</scope>
    <source>
        <strain evidence="3">DSM 9485</strain>
    </source>
</reference>
<feature type="domain" description="AB hydrolase-1" evidence="2">
    <location>
        <begin position="116"/>
        <end position="329"/>
    </location>
</feature>
<dbReference type="Proteomes" id="UP000002508">
    <property type="component" value="Chromosome"/>
</dbReference>
<dbReference type="EMBL" id="CP001337">
    <property type="protein sequence ID" value="ACL23581.1"/>
    <property type="molecule type" value="Genomic_DNA"/>
</dbReference>
<gene>
    <name evidence="3" type="ordered locus">Cagg_0644</name>
</gene>
<protein>
    <submittedName>
        <fullName evidence="3">Alpha/beta hydrolase fold-containing protein</fullName>
    </submittedName>
</protein>
<dbReference type="Gene3D" id="3.40.50.1820">
    <property type="entry name" value="alpha/beta hydrolase"/>
    <property type="match status" value="1"/>
</dbReference>
<organism evidence="3 4">
    <name type="scientific">Chloroflexus aggregans (strain MD-66 / DSM 9485)</name>
    <dbReference type="NCBI Taxonomy" id="326427"/>
    <lineage>
        <taxon>Bacteria</taxon>
        <taxon>Bacillati</taxon>
        <taxon>Chloroflexota</taxon>
        <taxon>Chloroflexia</taxon>
        <taxon>Chloroflexales</taxon>
        <taxon>Chloroflexineae</taxon>
        <taxon>Chloroflexaceae</taxon>
        <taxon>Chloroflexus</taxon>
    </lineage>
</organism>
<evidence type="ECO:0000256" key="1">
    <source>
        <dbReference type="SAM" id="Phobius"/>
    </source>
</evidence>
<name>B8G4H5_CHLAD</name>
<dbReference type="RefSeq" id="WP_012615947.1">
    <property type="nucleotide sequence ID" value="NC_011831.1"/>
</dbReference>
<keyword evidence="4" id="KW-1185">Reference proteome</keyword>
<keyword evidence="1" id="KW-0472">Membrane</keyword>
<dbReference type="HOGENOM" id="CLU_771351_0_0_0"/>
<evidence type="ECO:0000313" key="3">
    <source>
        <dbReference type="EMBL" id="ACL23581.1"/>
    </source>
</evidence>
<evidence type="ECO:0000313" key="4">
    <source>
        <dbReference type="Proteomes" id="UP000002508"/>
    </source>
</evidence>
<dbReference type="PANTHER" id="PTHR43194:SF2">
    <property type="entry name" value="PEROXISOMAL MEMBRANE PROTEIN LPX1"/>
    <property type="match status" value="1"/>
</dbReference>
<evidence type="ECO:0000259" key="2">
    <source>
        <dbReference type="Pfam" id="PF12697"/>
    </source>
</evidence>
<dbReference type="SUPFAM" id="SSF53474">
    <property type="entry name" value="alpha/beta-Hydrolases"/>
    <property type="match status" value="1"/>
</dbReference>
<dbReference type="AlphaFoldDB" id="B8G4H5"/>
<dbReference type="InterPro" id="IPR000073">
    <property type="entry name" value="AB_hydrolase_1"/>
</dbReference>
<accession>B8G4H5</accession>
<keyword evidence="1" id="KW-0812">Transmembrane</keyword>
<feature type="transmembrane region" description="Helical" evidence="1">
    <location>
        <begin position="48"/>
        <end position="68"/>
    </location>
</feature>